<keyword evidence="6" id="KW-0547">Nucleotide-binding</keyword>
<evidence type="ECO:0000256" key="3">
    <source>
        <dbReference type="ARBA" id="ARBA00022448"/>
    </source>
</evidence>
<evidence type="ECO:0000256" key="1">
    <source>
        <dbReference type="ARBA" id="ARBA00004128"/>
    </source>
</evidence>
<dbReference type="InterPro" id="IPR050173">
    <property type="entry name" value="ABC_transporter_C-like"/>
</dbReference>
<dbReference type="CDD" id="cd18579">
    <property type="entry name" value="ABC_6TM_ABCC_D1"/>
    <property type="match status" value="1"/>
</dbReference>
<evidence type="ECO:0000256" key="7">
    <source>
        <dbReference type="ARBA" id="ARBA00022840"/>
    </source>
</evidence>
<feature type="transmembrane region" description="Helical" evidence="10">
    <location>
        <begin position="276"/>
        <end position="295"/>
    </location>
</feature>
<feature type="transmembrane region" description="Helical" evidence="10">
    <location>
        <begin position="902"/>
        <end position="928"/>
    </location>
</feature>
<feature type="domain" description="ABC transmembrane type-1" evidence="12">
    <location>
        <begin position="817"/>
        <end position="1053"/>
    </location>
</feature>
<dbReference type="PROSITE" id="PS50893">
    <property type="entry name" value="ABC_TRANSPORTER_2"/>
    <property type="match status" value="2"/>
</dbReference>
<dbReference type="GO" id="GO:0140359">
    <property type="term" value="F:ABC-type transporter activity"/>
    <property type="evidence" value="ECO:0007669"/>
    <property type="project" value="InterPro"/>
</dbReference>
<dbReference type="InterPro" id="IPR027417">
    <property type="entry name" value="P-loop_NTPase"/>
</dbReference>
<evidence type="ECO:0000259" key="12">
    <source>
        <dbReference type="PROSITE" id="PS50929"/>
    </source>
</evidence>
<name>A0A7M7KYB1_VARDE</name>
<reference evidence="13" key="1">
    <citation type="submission" date="2021-01" db="UniProtKB">
        <authorList>
            <consortium name="EnsemblMetazoa"/>
        </authorList>
    </citation>
    <scope>IDENTIFICATION</scope>
</reference>
<keyword evidence="4 10" id="KW-0812">Transmembrane</keyword>
<dbReference type="EnsemblMetazoa" id="XM_022816650">
    <property type="protein sequence ID" value="XP_022672385"/>
    <property type="gene ID" value="LOC111255024"/>
</dbReference>
<dbReference type="SUPFAM" id="SSF52540">
    <property type="entry name" value="P-loop containing nucleoside triphosphate hydrolases"/>
    <property type="match status" value="2"/>
</dbReference>
<evidence type="ECO:0000256" key="6">
    <source>
        <dbReference type="ARBA" id="ARBA00022741"/>
    </source>
</evidence>
<dbReference type="CDD" id="cd18603">
    <property type="entry name" value="ABC_6TM_MRP1_2_3_6_D2_like"/>
    <property type="match status" value="1"/>
</dbReference>
<dbReference type="SUPFAM" id="SSF90123">
    <property type="entry name" value="ABC transporter transmembrane region"/>
    <property type="match status" value="2"/>
</dbReference>
<dbReference type="GeneID" id="111255024"/>
<feature type="domain" description="ABC transmembrane type-1" evidence="12">
    <location>
        <begin position="135"/>
        <end position="417"/>
    </location>
</feature>
<dbReference type="InterPro" id="IPR003439">
    <property type="entry name" value="ABC_transporter-like_ATP-bd"/>
</dbReference>
<keyword evidence="9 10" id="KW-0472">Membrane</keyword>
<comment type="similarity">
    <text evidence="2">Belongs to the ABC transporter superfamily. ABCC family. Conjugate transporter (TC 3.A.1.208) subfamily.</text>
</comment>
<dbReference type="GO" id="GO:0005774">
    <property type="term" value="C:vacuolar membrane"/>
    <property type="evidence" value="ECO:0007669"/>
    <property type="project" value="UniProtKB-SubCell"/>
</dbReference>
<dbReference type="GO" id="GO:0005524">
    <property type="term" value="F:ATP binding"/>
    <property type="evidence" value="ECO:0007669"/>
    <property type="project" value="UniProtKB-KW"/>
</dbReference>
<feature type="domain" description="ABC transporter" evidence="11">
    <location>
        <begin position="450"/>
        <end position="676"/>
    </location>
</feature>
<dbReference type="CDD" id="cd03244">
    <property type="entry name" value="ABCC_MRP_domain2"/>
    <property type="match status" value="1"/>
</dbReference>
<evidence type="ECO:0008006" key="15">
    <source>
        <dbReference type="Google" id="ProtNLM"/>
    </source>
</evidence>
<dbReference type="SMART" id="SM00382">
    <property type="entry name" value="AAA"/>
    <property type="match status" value="2"/>
</dbReference>
<evidence type="ECO:0000256" key="9">
    <source>
        <dbReference type="ARBA" id="ARBA00023136"/>
    </source>
</evidence>
<dbReference type="PANTHER" id="PTHR24223:SF443">
    <property type="entry name" value="MULTIDRUG-RESISTANCE LIKE PROTEIN 1, ISOFORM I"/>
    <property type="match status" value="1"/>
</dbReference>
<evidence type="ECO:0000256" key="2">
    <source>
        <dbReference type="ARBA" id="ARBA00009726"/>
    </source>
</evidence>
<keyword evidence="8 10" id="KW-1133">Transmembrane helix</keyword>
<feature type="transmembrane region" description="Helical" evidence="10">
    <location>
        <begin position="348"/>
        <end position="380"/>
    </location>
</feature>
<sequence length="1376" mass="153631">MSVTSGAIGRSVLLQGAEEVEDLKNCRYTNRKPNIWDRVTFGFLTGIILKGSWGTIQARDLNPLHTLFTAEDASNKLLRLWSKKYNRFRHRDGNDTVHDDPADGADIEVLIRPDAKPTKINMVWLIFRTFWPHFLFAFFCKILQMFIDLIPPYLIGRLLDFLENEEQPQYYGYGVAGVLFLAQQTSSFLQAHIYGTLFNIGIKCRSGFSSVIYQKALRLSSKSSKEFSTGDIINLVSVDLENVMWSTTMSVCLWGSPINMLLTFVMIYQYLGIYSLAAAVAIVLFAPFSALMAKIESALQDKHMKKKDERIELLTELFNNIKVIKLYAWENSFMDRVKNIRTEESRLMYIYLGACNAFGFVWNCFPFIISAAALGAYIFLNTSTFPSPKMVLVSLSYFSNMRFDLTAFPYAVSSTVKAVVSLKRIRKFLEADEVDPCVIQEDGLDENEEIALKNATFAWTDEDDSILSDVSLSIKKGELVAVVGSVAAGKSSLIQAIIGEMNLISGSIHKKRTSQIAYVPQQAWILNNTIRKNILFDQPYRGSAYQDIVRKCCLIPDLKTLPAGDGTEIGEKGINLSGGQKQRVSLARAVYHDADIYLLDDPLSAVDAHVAQSLFNDIIGPTGLLRNKTRLLVTHSIAFLPKVDRIIVLEEGRVTHQGTYPEIMKGNVHLKELIETHAKPDIDDTLPPSYSTYDGNIKLEMAERLSLNIKDDKPLLVRKRTTSVSSINSTGSGSRQLSDVPSGRITDEEEVQVGKVRWAVYVEFLWKFGIFGIFFVLAGYITFRTADALSLRYITLWAAEMHKNRTSNEDMWQHIEVYLAYGGVQAISILVGLTALSLGCIWTSSALHNKMLLSILRAPMNFFDSTPTGRILNRFSRDVDELDLNLYSTADGYLETTVGLTILLTMVCIQIPIFLCILAPLLVLFLMIQQFYMASSRQVKRLNAITKSPVLNSFSESIAGTVSIRAYSMEGSFTARNMQLLDNNQNCMFHEYNGYRWLAIRLNIIGQLMDTAVCCILVFFSVKAELGALILSYALEASMALTWVTRLGAQVENSLVSAERVLEYGKTKPEADWVVKQEQVDPSWPSRGEVRFENYSTRYRENLAPVLRGINLEINAGQRIGIVGRTGAGKSSLTLALLRIMEATEGRICIDGVDIAKLGLHTLRSRVAVIPQDPVLFKGPLRDNVDPENKYSDEQIWTALEKAHLKTKDKPISYQVEEGGANLSVGERQLVCLARALLRQSNLIILDEATAAVDLDTDKLIQKTIRDDFTASTVITIAHRLHTILDYDKVVVLDKGQVTEVGTPQELLDKHDGIFSSMAKDANIKTIAVATSSSSDSSTLSAKIVEEPTQTLEIAVHIPPSEASDAADVKNSDEQT</sequence>
<dbReference type="InterPro" id="IPR003593">
    <property type="entry name" value="AAA+_ATPase"/>
</dbReference>
<dbReference type="InterPro" id="IPR036640">
    <property type="entry name" value="ABC1_TM_sf"/>
</dbReference>
<dbReference type="RefSeq" id="XP_022672385.1">
    <property type="nucleotide sequence ID" value="XM_022816650.1"/>
</dbReference>
<evidence type="ECO:0000313" key="14">
    <source>
        <dbReference type="Proteomes" id="UP000594260"/>
    </source>
</evidence>
<dbReference type="PROSITE" id="PS00211">
    <property type="entry name" value="ABC_TRANSPORTER_1"/>
    <property type="match status" value="2"/>
</dbReference>
<evidence type="ECO:0000313" key="13">
    <source>
        <dbReference type="EnsemblMetazoa" id="XP_022672385"/>
    </source>
</evidence>
<dbReference type="Pfam" id="PF00664">
    <property type="entry name" value="ABC_membrane"/>
    <property type="match status" value="2"/>
</dbReference>
<dbReference type="PROSITE" id="PS50929">
    <property type="entry name" value="ABC_TM1F"/>
    <property type="match status" value="2"/>
</dbReference>
<evidence type="ECO:0000256" key="5">
    <source>
        <dbReference type="ARBA" id="ARBA00022737"/>
    </source>
</evidence>
<dbReference type="OMA" id="ACCEEFQ"/>
<dbReference type="Pfam" id="PF00005">
    <property type="entry name" value="ABC_tran"/>
    <property type="match status" value="2"/>
</dbReference>
<dbReference type="Proteomes" id="UP000594260">
    <property type="component" value="Unplaced"/>
</dbReference>
<proteinExistence type="inferred from homology"/>
<feature type="transmembrane region" description="Helical" evidence="10">
    <location>
        <begin position="251"/>
        <end position="270"/>
    </location>
</feature>
<accession>A0A7M7KYB1</accession>
<dbReference type="FunFam" id="3.40.50.300:FF:000074">
    <property type="entry name" value="Multidrug resistance-associated protein 5 isoform 1"/>
    <property type="match status" value="1"/>
</dbReference>
<feature type="domain" description="ABC transporter" evidence="11">
    <location>
        <begin position="1090"/>
        <end position="1320"/>
    </location>
</feature>
<dbReference type="GO" id="GO:0016887">
    <property type="term" value="F:ATP hydrolysis activity"/>
    <property type="evidence" value="ECO:0007669"/>
    <property type="project" value="InterPro"/>
</dbReference>
<dbReference type="FunFam" id="1.20.1560.10:FF:000010">
    <property type="entry name" value="Multidrug resistance-associated ABC transporter"/>
    <property type="match status" value="1"/>
</dbReference>
<organism evidence="13 14">
    <name type="scientific">Varroa destructor</name>
    <name type="common">Honeybee mite</name>
    <dbReference type="NCBI Taxonomy" id="109461"/>
    <lineage>
        <taxon>Eukaryota</taxon>
        <taxon>Metazoa</taxon>
        <taxon>Ecdysozoa</taxon>
        <taxon>Arthropoda</taxon>
        <taxon>Chelicerata</taxon>
        <taxon>Arachnida</taxon>
        <taxon>Acari</taxon>
        <taxon>Parasitiformes</taxon>
        <taxon>Mesostigmata</taxon>
        <taxon>Gamasina</taxon>
        <taxon>Dermanyssoidea</taxon>
        <taxon>Varroidae</taxon>
        <taxon>Varroa</taxon>
    </lineage>
</organism>
<comment type="subcellular location">
    <subcellularLocation>
        <location evidence="1">Vacuole membrane</location>
        <topology evidence="1">Multi-pass membrane protein</topology>
    </subcellularLocation>
</comment>
<feature type="transmembrane region" description="Helical" evidence="10">
    <location>
        <begin position="764"/>
        <end position="783"/>
    </location>
</feature>
<keyword evidence="5" id="KW-0677">Repeat</keyword>
<keyword evidence="14" id="KW-1185">Reference proteome</keyword>
<dbReference type="Gene3D" id="1.20.1560.10">
    <property type="entry name" value="ABC transporter type 1, transmembrane domain"/>
    <property type="match status" value="2"/>
</dbReference>
<dbReference type="PANTHER" id="PTHR24223">
    <property type="entry name" value="ATP-BINDING CASSETTE SUB-FAMILY C"/>
    <property type="match status" value="1"/>
</dbReference>
<evidence type="ECO:0000256" key="4">
    <source>
        <dbReference type="ARBA" id="ARBA00022692"/>
    </source>
</evidence>
<keyword evidence="3" id="KW-0813">Transport</keyword>
<dbReference type="InterPro" id="IPR017871">
    <property type="entry name" value="ABC_transporter-like_CS"/>
</dbReference>
<evidence type="ECO:0000256" key="10">
    <source>
        <dbReference type="SAM" id="Phobius"/>
    </source>
</evidence>
<protein>
    <recommendedName>
        <fullName evidence="15">Multidrug resistance-associated protein 1</fullName>
    </recommendedName>
</protein>
<feature type="transmembrane region" description="Helical" evidence="10">
    <location>
        <begin position="130"/>
        <end position="150"/>
    </location>
</feature>
<dbReference type="FunFam" id="1.20.1560.10:FF:000006">
    <property type="entry name" value="ATP-binding cassette, sub-family C (CFTR/MRP), member 9"/>
    <property type="match status" value="1"/>
</dbReference>
<dbReference type="CDD" id="cd03250">
    <property type="entry name" value="ABCC_MRP_domain1"/>
    <property type="match status" value="1"/>
</dbReference>
<evidence type="ECO:0000259" key="11">
    <source>
        <dbReference type="PROSITE" id="PS50893"/>
    </source>
</evidence>
<keyword evidence="7" id="KW-0067">ATP-binding</keyword>
<dbReference type="KEGG" id="vde:111255024"/>
<dbReference type="FunFam" id="3.40.50.300:FF:000997">
    <property type="entry name" value="Multidrug resistance-associated protein 1"/>
    <property type="match status" value="1"/>
</dbReference>
<feature type="transmembrane region" description="Helical" evidence="10">
    <location>
        <begin position="818"/>
        <end position="844"/>
    </location>
</feature>
<dbReference type="InParanoid" id="A0A7M7KYB1"/>
<evidence type="ECO:0000256" key="8">
    <source>
        <dbReference type="ARBA" id="ARBA00022989"/>
    </source>
</evidence>
<dbReference type="OrthoDB" id="6500128at2759"/>
<dbReference type="Gene3D" id="3.40.50.300">
    <property type="entry name" value="P-loop containing nucleotide triphosphate hydrolases"/>
    <property type="match status" value="2"/>
</dbReference>
<dbReference type="InterPro" id="IPR011527">
    <property type="entry name" value="ABC1_TM_dom"/>
</dbReference>
<dbReference type="InterPro" id="IPR044746">
    <property type="entry name" value="ABCC_6TM_D1"/>
</dbReference>